<feature type="transmembrane region" description="Helical" evidence="5">
    <location>
        <begin position="38"/>
        <end position="61"/>
    </location>
</feature>
<proteinExistence type="predicted"/>
<dbReference type="Proteomes" id="UP000315577">
    <property type="component" value="Unassembled WGS sequence"/>
</dbReference>
<dbReference type="RefSeq" id="WP_132962733.1">
    <property type="nucleotide sequence ID" value="NZ_JBKBMZ010000048.1"/>
</dbReference>
<dbReference type="InterPro" id="IPR036259">
    <property type="entry name" value="MFS_trans_sf"/>
</dbReference>
<feature type="transmembrane region" description="Helical" evidence="5">
    <location>
        <begin position="220"/>
        <end position="240"/>
    </location>
</feature>
<keyword evidence="10" id="KW-1185">Reference proteome</keyword>
<dbReference type="PANTHER" id="PTHR23518">
    <property type="entry name" value="C-METHYLTRANSFERASE"/>
    <property type="match status" value="1"/>
</dbReference>
<dbReference type="EMBL" id="VJNC01000007">
    <property type="protein sequence ID" value="TSE22186.1"/>
    <property type="molecule type" value="Genomic_DNA"/>
</dbReference>
<dbReference type="EMBL" id="SMAH01000009">
    <property type="protein sequence ID" value="TCS97421.1"/>
    <property type="molecule type" value="Genomic_DNA"/>
</dbReference>
<accession>A0A4R3LBA1</accession>
<evidence type="ECO:0000313" key="7">
    <source>
        <dbReference type="EMBL" id="TCS97421.1"/>
    </source>
</evidence>
<feature type="transmembrane region" description="Helical" evidence="5">
    <location>
        <begin position="179"/>
        <end position="199"/>
    </location>
</feature>
<feature type="transmembrane region" description="Helical" evidence="5">
    <location>
        <begin position="291"/>
        <end position="309"/>
    </location>
</feature>
<evidence type="ECO:0000313" key="8">
    <source>
        <dbReference type="EMBL" id="TSE22186.1"/>
    </source>
</evidence>
<keyword evidence="4 5" id="KW-0472">Membrane</keyword>
<dbReference type="InterPro" id="IPR005829">
    <property type="entry name" value="Sugar_transporter_CS"/>
</dbReference>
<reference evidence="7 9" key="1">
    <citation type="submission" date="2019-03" db="EMBL/GenBank/DDBJ databases">
        <title>Genomic Encyclopedia of Type Strains, Phase IV (KMG-IV): sequencing the most valuable type-strain genomes for metagenomic binning, comparative biology and taxonomic classification.</title>
        <authorList>
            <person name="Goeker M."/>
        </authorList>
    </citation>
    <scope>NUCLEOTIDE SEQUENCE [LARGE SCALE GENOMIC DNA]</scope>
    <source>
        <strain evidence="7 9">DSM 12034</strain>
    </source>
</reference>
<dbReference type="AlphaFoldDB" id="A0A4R3LBA1"/>
<feature type="transmembrane region" description="Helical" evidence="5">
    <location>
        <begin position="260"/>
        <end position="279"/>
    </location>
</feature>
<dbReference type="CDD" id="cd17370">
    <property type="entry name" value="MFS_MJ1317_like"/>
    <property type="match status" value="1"/>
</dbReference>
<organism evidence="7 9">
    <name type="scientific">Tepidimonas ignava</name>
    <dbReference type="NCBI Taxonomy" id="114249"/>
    <lineage>
        <taxon>Bacteria</taxon>
        <taxon>Pseudomonadati</taxon>
        <taxon>Pseudomonadota</taxon>
        <taxon>Betaproteobacteria</taxon>
        <taxon>Burkholderiales</taxon>
        <taxon>Tepidimonas</taxon>
    </lineage>
</organism>
<dbReference type="PANTHER" id="PTHR23518:SF2">
    <property type="entry name" value="MAJOR FACILITATOR SUPERFAMILY TRANSPORTER"/>
    <property type="match status" value="1"/>
</dbReference>
<evidence type="ECO:0000256" key="4">
    <source>
        <dbReference type="ARBA" id="ARBA00023136"/>
    </source>
</evidence>
<dbReference type="PROSITE" id="PS50850">
    <property type="entry name" value="MFS"/>
    <property type="match status" value="1"/>
</dbReference>
<feature type="domain" description="Major facilitator superfamily (MFS) profile" evidence="6">
    <location>
        <begin position="21"/>
        <end position="401"/>
    </location>
</feature>
<dbReference type="Gene3D" id="1.20.1250.20">
    <property type="entry name" value="MFS general substrate transporter like domains"/>
    <property type="match status" value="2"/>
</dbReference>
<comment type="caution">
    <text evidence="7">The sequence shown here is derived from an EMBL/GenBank/DDBJ whole genome shotgun (WGS) entry which is preliminary data.</text>
</comment>
<dbReference type="InterPro" id="IPR020846">
    <property type="entry name" value="MFS_dom"/>
</dbReference>
<dbReference type="InterPro" id="IPR011701">
    <property type="entry name" value="MFS"/>
</dbReference>
<evidence type="ECO:0000256" key="3">
    <source>
        <dbReference type="ARBA" id="ARBA00022989"/>
    </source>
</evidence>
<gene>
    <name evidence="8" type="primary">yajR_1</name>
    <name evidence="7" type="ORF">EDC36_10922</name>
    <name evidence="8" type="ORF">Tigna_01354</name>
</gene>
<feature type="transmembrane region" description="Helical" evidence="5">
    <location>
        <begin position="315"/>
        <end position="338"/>
    </location>
</feature>
<evidence type="ECO:0000313" key="10">
    <source>
        <dbReference type="Proteomes" id="UP000315577"/>
    </source>
</evidence>
<dbReference type="GO" id="GO:0016020">
    <property type="term" value="C:membrane"/>
    <property type="evidence" value="ECO:0007669"/>
    <property type="project" value="UniProtKB-SubCell"/>
</dbReference>
<evidence type="ECO:0000259" key="6">
    <source>
        <dbReference type="PROSITE" id="PS50850"/>
    </source>
</evidence>
<name>A0A4R3LBA1_9BURK</name>
<dbReference type="GO" id="GO:0022857">
    <property type="term" value="F:transmembrane transporter activity"/>
    <property type="evidence" value="ECO:0007669"/>
    <property type="project" value="InterPro"/>
</dbReference>
<keyword evidence="2 5" id="KW-0812">Transmembrane</keyword>
<comment type="subcellular location">
    <subcellularLocation>
        <location evidence="1">Membrane</location>
        <topology evidence="1">Multi-pass membrane protein</topology>
    </subcellularLocation>
</comment>
<dbReference type="SUPFAM" id="SSF103473">
    <property type="entry name" value="MFS general substrate transporter"/>
    <property type="match status" value="1"/>
</dbReference>
<keyword evidence="3 5" id="KW-1133">Transmembrane helix</keyword>
<evidence type="ECO:0000256" key="5">
    <source>
        <dbReference type="SAM" id="Phobius"/>
    </source>
</evidence>
<protein>
    <submittedName>
        <fullName evidence="8">Inner membrane transport protein YajR</fullName>
    </submittedName>
    <submittedName>
        <fullName evidence="7">Putative MFS family arabinose efflux permease</fullName>
    </submittedName>
</protein>
<dbReference type="PROSITE" id="PS00216">
    <property type="entry name" value="SUGAR_TRANSPORT_1"/>
    <property type="match status" value="1"/>
</dbReference>
<reference evidence="8 10" key="2">
    <citation type="submission" date="2019-07" db="EMBL/GenBank/DDBJ databases">
        <title>Tepidimonas ignava SPS-1037 draft genome.</title>
        <authorList>
            <person name="Da Costa M.S."/>
            <person name="Froufe H.J.C."/>
            <person name="Egas C."/>
            <person name="Albuquerque L."/>
        </authorList>
    </citation>
    <scope>NUCLEOTIDE SEQUENCE [LARGE SCALE GENOMIC DNA]</scope>
    <source>
        <strain evidence="8 10">SPS-1037</strain>
    </source>
</reference>
<evidence type="ECO:0000256" key="1">
    <source>
        <dbReference type="ARBA" id="ARBA00004141"/>
    </source>
</evidence>
<evidence type="ECO:0000313" key="9">
    <source>
        <dbReference type="Proteomes" id="UP000295536"/>
    </source>
</evidence>
<evidence type="ECO:0000256" key="2">
    <source>
        <dbReference type="ARBA" id="ARBA00022692"/>
    </source>
</evidence>
<dbReference type="OrthoDB" id="9803985at2"/>
<dbReference type="Pfam" id="PF07690">
    <property type="entry name" value="MFS_1"/>
    <property type="match status" value="1"/>
</dbReference>
<dbReference type="Proteomes" id="UP000295536">
    <property type="component" value="Unassembled WGS sequence"/>
</dbReference>
<sequence length="419" mass="43042">MRQPLRPPPSGPVATSPLHRSVWVLGLVSLLMDLSSEMIHSLLPVFMVTTLGATALTLGLIEGIAQSTAALAKVFSGAISDWVGRRKPLVLLGYGLAALSKPLFALAGGPGAVLAARFLDRVGKGIRGTPRDALIADLTPATQRGAAYGLRQALDTLGAVAGPLAALALMTLTQGNVRLVFWVAAVPAALCVLLIVLGVREPRTPRPAVRPRWPLRAERLRALPPGLTWVVVFGAALTLARFSEAFVLLRAESVGISATWVPAVLIVMNIVYAASAYPLGRWSDRGGERTLLALGCGLLVAADLVLAWATGPAAVGVGAALWGLHLGATQGLLSKWVAAAAPEGLRGTAFGVFNLASGVALLIASALAGALWSWVGPAMTFYAGAALAALAMGGLLAQRHGSPTAGSTTDCQRRGNGGG</sequence>
<feature type="transmembrane region" description="Helical" evidence="5">
    <location>
        <begin position="350"/>
        <end position="372"/>
    </location>
</feature>
<feature type="transmembrane region" description="Helical" evidence="5">
    <location>
        <begin position="378"/>
        <end position="397"/>
    </location>
</feature>